<feature type="region of interest" description="Disordered" evidence="1">
    <location>
        <begin position="1"/>
        <end position="62"/>
    </location>
</feature>
<evidence type="ECO:0000313" key="3">
    <source>
        <dbReference type="Proteomes" id="UP001240236"/>
    </source>
</evidence>
<dbReference type="Proteomes" id="UP001240236">
    <property type="component" value="Unassembled WGS sequence"/>
</dbReference>
<comment type="caution">
    <text evidence="2">The sequence shown here is derived from an EMBL/GenBank/DDBJ whole genome shotgun (WGS) entry which is preliminary data.</text>
</comment>
<name>A0AAE4AZP4_9ACTN</name>
<organism evidence="2 3">
    <name type="scientific">Catenuloplanes indicus</name>
    <dbReference type="NCBI Taxonomy" id="137267"/>
    <lineage>
        <taxon>Bacteria</taxon>
        <taxon>Bacillati</taxon>
        <taxon>Actinomycetota</taxon>
        <taxon>Actinomycetes</taxon>
        <taxon>Micromonosporales</taxon>
        <taxon>Micromonosporaceae</taxon>
        <taxon>Catenuloplanes</taxon>
    </lineage>
</organism>
<keyword evidence="3" id="KW-1185">Reference proteome</keyword>
<reference evidence="2 3" key="1">
    <citation type="submission" date="2023-07" db="EMBL/GenBank/DDBJ databases">
        <title>Sequencing the genomes of 1000 actinobacteria strains.</title>
        <authorList>
            <person name="Klenk H.-P."/>
        </authorList>
    </citation>
    <scope>NUCLEOTIDE SEQUENCE [LARGE SCALE GENOMIC DNA]</scope>
    <source>
        <strain evidence="2 3">DSM 44709</strain>
    </source>
</reference>
<evidence type="ECO:0000313" key="2">
    <source>
        <dbReference type="EMBL" id="MDQ0369360.1"/>
    </source>
</evidence>
<accession>A0AAE4AZP4</accession>
<dbReference type="RefSeq" id="WP_307244523.1">
    <property type="nucleotide sequence ID" value="NZ_JAUSUZ010000001.1"/>
</dbReference>
<proteinExistence type="predicted"/>
<dbReference type="AlphaFoldDB" id="A0AAE4AZP4"/>
<dbReference type="EMBL" id="JAUSUZ010000001">
    <property type="protein sequence ID" value="MDQ0369360.1"/>
    <property type="molecule type" value="Genomic_DNA"/>
</dbReference>
<sequence>MTNVQQPELRRSGETATTKQRIEDADPVEAPGGAHDKSDKRPVPEGQVSPYGPGEKTAGDHS</sequence>
<gene>
    <name evidence="2" type="ORF">J2S42_006029</name>
</gene>
<feature type="compositionally biased region" description="Basic and acidic residues" evidence="1">
    <location>
        <begin position="34"/>
        <end position="43"/>
    </location>
</feature>
<evidence type="ECO:0000256" key="1">
    <source>
        <dbReference type="SAM" id="MobiDB-lite"/>
    </source>
</evidence>
<protein>
    <submittedName>
        <fullName evidence="2">Uncharacterized protein</fullName>
    </submittedName>
</protein>